<dbReference type="Proteomes" id="UP001597641">
    <property type="component" value="Unassembled WGS sequence"/>
</dbReference>
<dbReference type="InterPro" id="IPR011613">
    <property type="entry name" value="GH15-like"/>
</dbReference>
<name>A0ABW6C241_9BACT</name>
<dbReference type="PANTHER" id="PTHR31616:SF0">
    <property type="entry name" value="GLUCAN 1,4-ALPHA-GLUCOSIDASE"/>
    <property type="match status" value="1"/>
</dbReference>
<dbReference type="InterPro" id="IPR008928">
    <property type="entry name" value="6-hairpin_glycosidase_sf"/>
</dbReference>
<proteinExistence type="predicted"/>
<dbReference type="InterPro" id="IPR045582">
    <property type="entry name" value="Trehalase-like_N"/>
</dbReference>
<feature type="domain" description="GH15-like" evidence="1">
    <location>
        <begin position="216"/>
        <end position="506"/>
    </location>
</feature>
<keyword evidence="3" id="KW-0378">Hydrolase</keyword>
<sequence>MYEQHPPLSDLALIGDRRTCALLDKRGNIVWYCPKRFDNSSLFASLLDPQKGGAWKLEIEGMACEKREYLEDSALLQTYLTGEKGSLLLEDWMPLDARFYGICRTLTASPVPYSMHIEPRPNYSRQAPVLAKEGESRVTVEYDFHLYASHPVVVEKATITCKVPAGEKAWFIFAEQVLDKPEEVLVEVRELTLKNWQEVASHITYKGPYEEEVRKSLRLLRLLTYAQNGGIIAAATTSLPEVVGGERNYDYRYVWLRDAAMIVSALARAGSDGEEERKFLSFMCSAMHRIPEPVVPMLTLDTQPAGSEQDLEFSGYKNSKPVRYGNGASSQLQLDANSNVLIAAKVIYNRYNTREHWETVQRLANFLVEHWQEPDHGIWEETPTHNYTSSKVVASISLKYISEHSEDEKEKKRWQDTAEQIRKYVEENCLTSGGAYAVYAGSEEVDVSAVLFPLWAYTEADSDTMLKTIEVLERDYCQNHLYRRHLVEFDSGKEGAFLAGTLWVAQYWVMRRDWDRVETILGAALRFMNDVGIMPEEGDPLTGEWLGNLPQTFVHASLIGAIIDYKHARYGEEE</sequence>
<gene>
    <name evidence="3" type="ORF">ACFS7Z_23485</name>
</gene>
<dbReference type="Pfam" id="PF19291">
    <property type="entry name" value="TREH_N"/>
    <property type="match status" value="1"/>
</dbReference>
<dbReference type="Gene3D" id="1.50.10.10">
    <property type="match status" value="1"/>
</dbReference>
<dbReference type="Pfam" id="PF00723">
    <property type="entry name" value="Glyco_hydro_15"/>
    <property type="match status" value="1"/>
</dbReference>
<comment type="caution">
    <text evidence="3">The sequence shown here is derived from an EMBL/GenBank/DDBJ whole genome shotgun (WGS) entry which is preliminary data.</text>
</comment>
<dbReference type="RefSeq" id="WP_377490543.1">
    <property type="nucleotide sequence ID" value="NZ_JBHUOX010000027.1"/>
</dbReference>
<dbReference type="SUPFAM" id="SSF48208">
    <property type="entry name" value="Six-hairpin glycosidases"/>
    <property type="match status" value="1"/>
</dbReference>
<evidence type="ECO:0000313" key="4">
    <source>
        <dbReference type="Proteomes" id="UP001597641"/>
    </source>
</evidence>
<protein>
    <submittedName>
        <fullName evidence="3">Glycoside hydrolase family 15 protein</fullName>
    </submittedName>
</protein>
<dbReference type="EMBL" id="JBHUOX010000027">
    <property type="protein sequence ID" value="MFD3003343.1"/>
    <property type="molecule type" value="Genomic_DNA"/>
</dbReference>
<feature type="domain" description="Trehalase-like N-terminal" evidence="2">
    <location>
        <begin position="3"/>
        <end position="140"/>
    </location>
</feature>
<evidence type="ECO:0000313" key="3">
    <source>
        <dbReference type="EMBL" id="MFD3003343.1"/>
    </source>
</evidence>
<evidence type="ECO:0000259" key="1">
    <source>
        <dbReference type="Pfam" id="PF00723"/>
    </source>
</evidence>
<dbReference type="PANTHER" id="PTHR31616">
    <property type="entry name" value="TREHALASE"/>
    <property type="match status" value="1"/>
</dbReference>
<reference evidence="4" key="1">
    <citation type="journal article" date="2019" name="Int. J. Syst. Evol. Microbiol.">
        <title>The Global Catalogue of Microorganisms (GCM) 10K type strain sequencing project: providing services to taxonomists for standard genome sequencing and annotation.</title>
        <authorList>
            <consortium name="The Broad Institute Genomics Platform"/>
            <consortium name="The Broad Institute Genome Sequencing Center for Infectious Disease"/>
            <person name="Wu L."/>
            <person name="Ma J."/>
        </authorList>
    </citation>
    <scope>NUCLEOTIDE SEQUENCE [LARGE SCALE GENOMIC DNA]</scope>
    <source>
        <strain evidence="4">KCTC 23984</strain>
    </source>
</reference>
<dbReference type="InterPro" id="IPR012341">
    <property type="entry name" value="6hp_glycosidase-like_sf"/>
</dbReference>
<dbReference type="GO" id="GO:0016787">
    <property type="term" value="F:hydrolase activity"/>
    <property type="evidence" value="ECO:0007669"/>
    <property type="project" value="UniProtKB-KW"/>
</dbReference>
<organism evidence="3 4">
    <name type="scientific">Pontibacter toksunensis</name>
    <dbReference type="NCBI Taxonomy" id="1332631"/>
    <lineage>
        <taxon>Bacteria</taxon>
        <taxon>Pseudomonadati</taxon>
        <taxon>Bacteroidota</taxon>
        <taxon>Cytophagia</taxon>
        <taxon>Cytophagales</taxon>
        <taxon>Hymenobacteraceae</taxon>
        <taxon>Pontibacter</taxon>
    </lineage>
</organism>
<evidence type="ECO:0000259" key="2">
    <source>
        <dbReference type="Pfam" id="PF19291"/>
    </source>
</evidence>
<keyword evidence="4" id="KW-1185">Reference proteome</keyword>
<accession>A0ABW6C241</accession>